<comment type="caution">
    <text evidence="1">The sequence shown here is derived from an EMBL/GenBank/DDBJ whole genome shotgun (WGS) entry which is preliminary data.</text>
</comment>
<dbReference type="EMBL" id="JBEZFP010000001">
    <property type="protein sequence ID" value="MEU8131957.1"/>
    <property type="molecule type" value="Genomic_DNA"/>
</dbReference>
<dbReference type="Proteomes" id="UP001551482">
    <property type="component" value="Unassembled WGS sequence"/>
</dbReference>
<sequence length="44" mass="4761">MRRVRGIDTRALSGAIWALYVCRDGCPAGEPAEVEPTSRQTIAS</sequence>
<name>A0ABV3D879_9ACTN</name>
<keyword evidence="2" id="KW-1185">Reference proteome</keyword>
<gene>
    <name evidence="1" type="ORF">AB0C36_00445</name>
</gene>
<accession>A0ABV3D879</accession>
<organism evidence="1 2">
    <name type="scientific">Streptodolium elevatio</name>
    <dbReference type="NCBI Taxonomy" id="3157996"/>
    <lineage>
        <taxon>Bacteria</taxon>
        <taxon>Bacillati</taxon>
        <taxon>Actinomycetota</taxon>
        <taxon>Actinomycetes</taxon>
        <taxon>Kitasatosporales</taxon>
        <taxon>Streptomycetaceae</taxon>
        <taxon>Streptodolium</taxon>
    </lineage>
</organism>
<reference evidence="1 2" key="1">
    <citation type="submission" date="2024-06" db="EMBL/GenBank/DDBJ databases">
        <title>The Natural Products Discovery Center: Release of the First 8490 Sequenced Strains for Exploring Actinobacteria Biosynthetic Diversity.</title>
        <authorList>
            <person name="Kalkreuter E."/>
            <person name="Kautsar S.A."/>
            <person name="Yang D."/>
            <person name="Bader C.D."/>
            <person name="Teijaro C.N."/>
            <person name="Fluegel L."/>
            <person name="Davis C.M."/>
            <person name="Simpson J.R."/>
            <person name="Lauterbach L."/>
            <person name="Steele A.D."/>
            <person name="Gui C."/>
            <person name="Meng S."/>
            <person name="Li G."/>
            <person name="Viehrig K."/>
            <person name="Ye F."/>
            <person name="Su P."/>
            <person name="Kiefer A.F."/>
            <person name="Nichols A."/>
            <person name="Cepeda A.J."/>
            <person name="Yan W."/>
            <person name="Fan B."/>
            <person name="Jiang Y."/>
            <person name="Adhikari A."/>
            <person name="Zheng C.-J."/>
            <person name="Schuster L."/>
            <person name="Cowan T.M."/>
            <person name="Smanski M.J."/>
            <person name="Chevrette M.G."/>
            <person name="De Carvalho L.P.S."/>
            <person name="Shen B."/>
        </authorList>
    </citation>
    <scope>NUCLEOTIDE SEQUENCE [LARGE SCALE GENOMIC DNA]</scope>
    <source>
        <strain evidence="1 2">NPDC048946</strain>
    </source>
</reference>
<evidence type="ECO:0000313" key="2">
    <source>
        <dbReference type="Proteomes" id="UP001551482"/>
    </source>
</evidence>
<dbReference type="RefSeq" id="WP_358346998.1">
    <property type="nucleotide sequence ID" value="NZ_JBEZFP010000001.1"/>
</dbReference>
<evidence type="ECO:0000313" key="1">
    <source>
        <dbReference type="EMBL" id="MEU8131957.1"/>
    </source>
</evidence>
<proteinExistence type="predicted"/>
<protein>
    <submittedName>
        <fullName evidence="1">Uncharacterized protein</fullName>
    </submittedName>
</protein>